<dbReference type="GO" id="GO:0052621">
    <property type="term" value="F:diguanylate cyclase activity"/>
    <property type="evidence" value="ECO:0007669"/>
    <property type="project" value="TreeGrafter"/>
</dbReference>
<gene>
    <name evidence="3" type="ORF">HMPREF0402_01540</name>
</gene>
<keyword evidence="4" id="KW-1185">Reference proteome</keyword>
<feature type="domain" description="GGDEF" evidence="2">
    <location>
        <begin position="315"/>
        <end position="447"/>
    </location>
</feature>
<dbReference type="InterPro" id="IPR029787">
    <property type="entry name" value="Nucleotide_cyclase"/>
</dbReference>
<evidence type="ECO:0000259" key="2">
    <source>
        <dbReference type="PROSITE" id="PS50887"/>
    </source>
</evidence>
<dbReference type="NCBIfam" id="TIGR00229">
    <property type="entry name" value="sensory_box"/>
    <property type="match status" value="1"/>
</dbReference>
<dbReference type="PROSITE" id="PS50112">
    <property type="entry name" value="PAS"/>
    <property type="match status" value="1"/>
</dbReference>
<dbReference type="SUPFAM" id="SSF55073">
    <property type="entry name" value="Nucleotide cyclase"/>
    <property type="match status" value="1"/>
</dbReference>
<protein>
    <submittedName>
        <fullName evidence="3">Diguanylate cyclase (GGDEF) domain-containing protein</fullName>
    </submittedName>
</protein>
<evidence type="ECO:0000313" key="4">
    <source>
        <dbReference type="Proteomes" id="UP000003233"/>
    </source>
</evidence>
<dbReference type="Pfam" id="PF08447">
    <property type="entry name" value="PAS_3"/>
    <property type="match status" value="1"/>
</dbReference>
<dbReference type="RefSeq" id="WP_008697065.1">
    <property type="nucleotide sequence ID" value="NZ_KE161007.1"/>
</dbReference>
<dbReference type="InterPro" id="IPR000160">
    <property type="entry name" value="GGDEF_dom"/>
</dbReference>
<dbReference type="SMART" id="SM00267">
    <property type="entry name" value="GGDEF"/>
    <property type="match status" value="1"/>
</dbReference>
<dbReference type="AlphaFoldDB" id="H1PSZ7"/>
<accession>H1PSZ7</accession>
<evidence type="ECO:0000313" key="3">
    <source>
        <dbReference type="EMBL" id="EHO81688.1"/>
    </source>
</evidence>
<dbReference type="CDD" id="cd00130">
    <property type="entry name" value="PAS"/>
    <property type="match status" value="1"/>
</dbReference>
<dbReference type="InterPro" id="IPR035965">
    <property type="entry name" value="PAS-like_dom_sf"/>
</dbReference>
<dbReference type="SUPFAM" id="SSF55785">
    <property type="entry name" value="PYP-like sensor domain (PAS domain)"/>
    <property type="match status" value="1"/>
</dbReference>
<dbReference type="Pfam" id="PF00990">
    <property type="entry name" value="GGDEF"/>
    <property type="match status" value="1"/>
</dbReference>
<comment type="caution">
    <text evidence="3">The sequence shown here is derived from an EMBL/GenBank/DDBJ whole genome shotgun (WGS) entry which is preliminary data.</text>
</comment>
<dbReference type="PANTHER" id="PTHR45138:SF9">
    <property type="entry name" value="DIGUANYLATE CYCLASE DGCM-RELATED"/>
    <property type="match status" value="1"/>
</dbReference>
<proteinExistence type="predicted"/>
<dbReference type="EMBL" id="AGWJ02000012">
    <property type="protein sequence ID" value="EHO81688.1"/>
    <property type="molecule type" value="Genomic_DNA"/>
</dbReference>
<sequence>MALFSKKNNYYYINSNHQIKNNELEEALTLAADGIGKFALNDELTILYFNQGLCNLVGEKAENVETQGFNSSLYIHPDDVELVKEKFLEASKTMEKTFKMRYRLIHVAGHSIHVKVNGFFTGELYEGKFPTVYLIFTNISSLVQMNQELEMERKRYAMFTDLLLESYFEYDVKNDILKIFDNTNFYIFPDKEIRMFSKLIGDENSVNTIQNCISLYECIISQKDCEKDIEFLVDNEQKNWFHMKYHKLLDSDNALDKIIGSYKNVHNEKIFELMQNQYNYELKKKAEYDAVTDLLNRATLEELISLNLKIDIMKGINIFMIFDVDDFKEINDTYGHPFGDIVLHRIADIFKESFRSVDIIGRLGGDEFAVFLPQISSIEWIIQKLKGVLPKVKRLSKELNIEKSISISIGIYEIQFSDSFREIFIKADKALYQAKKSGKNRYEFYSD</sequence>
<dbReference type="InterPro" id="IPR043128">
    <property type="entry name" value="Rev_trsase/Diguanyl_cyclase"/>
</dbReference>
<dbReference type="InterPro" id="IPR000014">
    <property type="entry name" value="PAS"/>
</dbReference>
<dbReference type="NCBIfam" id="TIGR00254">
    <property type="entry name" value="GGDEF"/>
    <property type="match status" value="1"/>
</dbReference>
<dbReference type="CDD" id="cd01949">
    <property type="entry name" value="GGDEF"/>
    <property type="match status" value="1"/>
</dbReference>
<name>H1PSZ7_9FUSO</name>
<dbReference type="InterPro" id="IPR013655">
    <property type="entry name" value="PAS_fold_3"/>
</dbReference>
<reference evidence="3 4" key="1">
    <citation type="submission" date="2012-07" db="EMBL/GenBank/DDBJ databases">
        <title>The Genome Sequence of Fusobacterium ulcerans 12_1B.</title>
        <authorList>
            <consortium name="The Broad Institute Genome Sequencing Platform"/>
            <person name="Earl A."/>
            <person name="Ward D."/>
            <person name="Feldgarden M."/>
            <person name="Gevers D."/>
            <person name="Strauss J."/>
            <person name="Ambrose C.E."/>
            <person name="Allen-Vercoe E."/>
            <person name="Walker B."/>
            <person name="Young S.K."/>
            <person name="Zeng Q."/>
            <person name="Gargeya S."/>
            <person name="Fitzgerald M."/>
            <person name="Haas B."/>
            <person name="Abouelleil A."/>
            <person name="Alvarado L."/>
            <person name="Arachchi H.M."/>
            <person name="Berlin A.M."/>
            <person name="Chapman S.B."/>
            <person name="Goldberg J."/>
            <person name="Griggs A."/>
            <person name="Gujja S."/>
            <person name="Hansen M."/>
            <person name="Howarth C."/>
            <person name="Imamovic A."/>
            <person name="Larimer J."/>
            <person name="McCowen C."/>
            <person name="Montmayeur A."/>
            <person name="Murphy C."/>
            <person name="Neiman D."/>
            <person name="Pearson M."/>
            <person name="Priest M."/>
            <person name="Roberts A."/>
            <person name="Saif S."/>
            <person name="Shea T."/>
            <person name="Sisk P."/>
            <person name="Sykes S."/>
            <person name="Wortman J."/>
            <person name="Nusbaum C."/>
            <person name="Birren B."/>
        </authorList>
    </citation>
    <scope>NUCLEOTIDE SEQUENCE [LARGE SCALE GENOMIC DNA]</scope>
    <source>
        <strain evidence="3 4">12_1B</strain>
    </source>
</reference>
<dbReference type="HOGENOM" id="CLU_619266_0_0_0"/>
<organism evidence="3 4">
    <name type="scientific">Fusobacterium ulcerans 12-1B</name>
    <dbReference type="NCBI Taxonomy" id="457404"/>
    <lineage>
        <taxon>Bacteria</taxon>
        <taxon>Fusobacteriati</taxon>
        <taxon>Fusobacteriota</taxon>
        <taxon>Fusobacteriia</taxon>
        <taxon>Fusobacteriales</taxon>
        <taxon>Fusobacteriaceae</taxon>
        <taxon>Fusobacterium</taxon>
    </lineage>
</organism>
<feature type="domain" description="PAS" evidence="1">
    <location>
        <begin position="38"/>
        <end position="97"/>
    </location>
</feature>
<dbReference type="PROSITE" id="PS50887">
    <property type="entry name" value="GGDEF"/>
    <property type="match status" value="1"/>
</dbReference>
<dbReference type="PATRIC" id="fig|457404.5.peg.1524"/>
<evidence type="ECO:0000259" key="1">
    <source>
        <dbReference type="PROSITE" id="PS50112"/>
    </source>
</evidence>
<dbReference type="Gene3D" id="3.30.450.20">
    <property type="entry name" value="PAS domain"/>
    <property type="match status" value="1"/>
</dbReference>
<dbReference type="BioCyc" id="FSP457404-HMP:GTSQ-1548-MONOMER"/>
<dbReference type="Gene3D" id="3.30.70.270">
    <property type="match status" value="1"/>
</dbReference>
<dbReference type="PANTHER" id="PTHR45138">
    <property type="entry name" value="REGULATORY COMPONENTS OF SENSORY TRANSDUCTION SYSTEM"/>
    <property type="match status" value="1"/>
</dbReference>
<dbReference type="Proteomes" id="UP000003233">
    <property type="component" value="Unassembled WGS sequence"/>
</dbReference>
<dbReference type="InterPro" id="IPR050469">
    <property type="entry name" value="Diguanylate_Cyclase"/>
</dbReference>